<name>A0A397G772_ASPTH</name>
<dbReference type="GO" id="GO:0000160">
    <property type="term" value="P:phosphorelay signal transduction system"/>
    <property type="evidence" value="ECO:0007669"/>
    <property type="project" value="UniProtKB-KW"/>
</dbReference>
<dbReference type="RefSeq" id="XP_026610715.1">
    <property type="nucleotide sequence ID" value="XM_026754848.1"/>
</dbReference>
<evidence type="ECO:0000256" key="2">
    <source>
        <dbReference type="ARBA" id="ARBA00023012"/>
    </source>
</evidence>
<sequence>MHILSVDDNPISQKLMTKLLSRFNCTVATVFNGQEALSYLSNPANPPPDLIFMDLQMPVLDGISAASIIRTQPPFASNPVLRTAPIIAVGAHGVRLDREAFAGKGESCQADAVVLVEEGEGSTGVLPGAVPVPEAKAGAGAGAGGVGFRPAWGPMPLRGYRGPRSLL</sequence>
<dbReference type="GeneID" id="38123203"/>
<accession>A0A397G772</accession>
<proteinExistence type="predicted"/>
<dbReference type="SMART" id="SM00448">
    <property type="entry name" value="REC"/>
    <property type="match status" value="1"/>
</dbReference>
<dbReference type="OrthoDB" id="60033at2759"/>
<dbReference type="VEuPathDB" id="FungiDB:CDV56_101229"/>
<gene>
    <name evidence="5" type="ORF">CDV56_101229</name>
</gene>
<dbReference type="PANTHER" id="PTHR45339">
    <property type="entry name" value="HYBRID SIGNAL TRANSDUCTION HISTIDINE KINASE J"/>
    <property type="match status" value="1"/>
</dbReference>
<dbReference type="Pfam" id="PF00072">
    <property type="entry name" value="Response_reg"/>
    <property type="match status" value="1"/>
</dbReference>
<feature type="domain" description="Response regulatory" evidence="4">
    <location>
        <begin position="2"/>
        <end position="131"/>
    </location>
</feature>
<keyword evidence="6" id="KW-1185">Reference proteome</keyword>
<dbReference type="EMBL" id="NKHU02000287">
    <property type="protein sequence ID" value="RHZ45458.1"/>
    <property type="molecule type" value="Genomic_DNA"/>
</dbReference>
<evidence type="ECO:0000256" key="1">
    <source>
        <dbReference type="ARBA" id="ARBA00022553"/>
    </source>
</evidence>
<protein>
    <recommendedName>
        <fullName evidence="4">Response regulatory domain-containing protein</fullName>
    </recommendedName>
</protein>
<dbReference type="Proteomes" id="UP000215305">
    <property type="component" value="Unassembled WGS sequence"/>
</dbReference>
<dbReference type="CDD" id="cd17546">
    <property type="entry name" value="REC_hyHK_CKI1_RcsC-like"/>
    <property type="match status" value="1"/>
</dbReference>
<comment type="caution">
    <text evidence="5">The sequence shown here is derived from an EMBL/GenBank/DDBJ whole genome shotgun (WGS) entry which is preliminary data.</text>
</comment>
<keyword evidence="2" id="KW-0902">Two-component regulatory system</keyword>
<feature type="modified residue" description="4-aspartylphosphate" evidence="3">
    <location>
        <position position="54"/>
    </location>
</feature>
<evidence type="ECO:0000256" key="3">
    <source>
        <dbReference type="PROSITE-ProRule" id="PRU00169"/>
    </source>
</evidence>
<dbReference type="InterPro" id="IPR011006">
    <property type="entry name" value="CheY-like_superfamily"/>
</dbReference>
<dbReference type="PANTHER" id="PTHR45339:SF1">
    <property type="entry name" value="HYBRID SIGNAL TRANSDUCTION HISTIDINE KINASE J"/>
    <property type="match status" value="1"/>
</dbReference>
<dbReference type="STRING" id="41047.A0A397G772"/>
<evidence type="ECO:0000259" key="4">
    <source>
        <dbReference type="PROSITE" id="PS50110"/>
    </source>
</evidence>
<dbReference type="AlphaFoldDB" id="A0A397G772"/>
<dbReference type="Gene3D" id="3.40.50.2300">
    <property type="match status" value="1"/>
</dbReference>
<dbReference type="InterPro" id="IPR001789">
    <property type="entry name" value="Sig_transdc_resp-reg_receiver"/>
</dbReference>
<evidence type="ECO:0000313" key="5">
    <source>
        <dbReference type="EMBL" id="RHZ45458.1"/>
    </source>
</evidence>
<evidence type="ECO:0000313" key="6">
    <source>
        <dbReference type="Proteomes" id="UP000215305"/>
    </source>
</evidence>
<keyword evidence="1 3" id="KW-0597">Phosphoprotein</keyword>
<dbReference type="PROSITE" id="PS50110">
    <property type="entry name" value="RESPONSE_REGULATORY"/>
    <property type="match status" value="1"/>
</dbReference>
<organism evidence="5 6">
    <name type="scientific">Aspergillus thermomutatus</name>
    <name type="common">Neosartorya pseudofischeri</name>
    <dbReference type="NCBI Taxonomy" id="41047"/>
    <lineage>
        <taxon>Eukaryota</taxon>
        <taxon>Fungi</taxon>
        <taxon>Dikarya</taxon>
        <taxon>Ascomycota</taxon>
        <taxon>Pezizomycotina</taxon>
        <taxon>Eurotiomycetes</taxon>
        <taxon>Eurotiomycetidae</taxon>
        <taxon>Eurotiales</taxon>
        <taxon>Aspergillaceae</taxon>
        <taxon>Aspergillus</taxon>
        <taxon>Aspergillus subgen. Fumigati</taxon>
    </lineage>
</organism>
<dbReference type="SUPFAM" id="SSF52172">
    <property type="entry name" value="CheY-like"/>
    <property type="match status" value="1"/>
</dbReference>
<reference evidence="5" key="1">
    <citation type="submission" date="2018-08" db="EMBL/GenBank/DDBJ databases">
        <title>Draft genome sequence of azole-resistant Aspergillus thermomutatus (Neosartorya pseudofischeri) strain HMR AF 39, isolated from a human nasal aspirate.</title>
        <authorList>
            <person name="Parent-Michaud M."/>
            <person name="Dufresne P.J."/>
            <person name="Fournier E."/>
            <person name="Martineau C."/>
            <person name="Moreira S."/>
            <person name="Perkins V."/>
            <person name="De Repentigny L."/>
            <person name="Dufresne S.F."/>
        </authorList>
    </citation>
    <scope>NUCLEOTIDE SEQUENCE [LARGE SCALE GENOMIC DNA]</scope>
    <source>
        <strain evidence="5">HMR AF 39</strain>
    </source>
</reference>